<comment type="caution">
    <text evidence="1">The sequence shown here is derived from an EMBL/GenBank/DDBJ whole genome shotgun (WGS) entry which is preliminary data.</text>
</comment>
<keyword evidence="2" id="KW-1185">Reference proteome</keyword>
<reference evidence="1" key="1">
    <citation type="journal article" date="2022" name="bioRxiv">
        <title>Sequencing and chromosome-scale assembly of the giantPleurodeles waltlgenome.</title>
        <authorList>
            <person name="Brown T."/>
            <person name="Elewa A."/>
            <person name="Iarovenko S."/>
            <person name="Subramanian E."/>
            <person name="Araus A.J."/>
            <person name="Petzold A."/>
            <person name="Susuki M."/>
            <person name="Suzuki K.-i.T."/>
            <person name="Hayashi T."/>
            <person name="Toyoda A."/>
            <person name="Oliveira C."/>
            <person name="Osipova E."/>
            <person name="Leigh N.D."/>
            <person name="Simon A."/>
            <person name="Yun M.H."/>
        </authorList>
    </citation>
    <scope>NUCLEOTIDE SEQUENCE</scope>
    <source>
        <strain evidence="1">20211129_DDA</strain>
        <tissue evidence="1">Liver</tissue>
    </source>
</reference>
<evidence type="ECO:0008006" key="3">
    <source>
        <dbReference type="Google" id="ProtNLM"/>
    </source>
</evidence>
<evidence type="ECO:0000313" key="1">
    <source>
        <dbReference type="EMBL" id="KAJ1209355.1"/>
    </source>
</evidence>
<dbReference type="AlphaFoldDB" id="A0AAV7WAL2"/>
<name>A0AAV7WAL2_PLEWA</name>
<gene>
    <name evidence="1" type="ORF">NDU88_004733</name>
</gene>
<dbReference type="EMBL" id="JANPWB010000002">
    <property type="protein sequence ID" value="KAJ1209355.1"/>
    <property type="molecule type" value="Genomic_DNA"/>
</dbReference>
<sequence>MQIRLPQCSVLTAEHVAVLIAHVCALSGAVAPPHSVCCRAHPELLGVCRDPPTGVRSRGKRGCALTLLVRARGFSRRCFQAKDPSQRLAWECLPSRG</sequence>
<organism evidence="1 2">
    <name type="scientific">Pleurodeles waltl</name>
    <name type="common">Iberian ribbed newt</name>
    <dbReference type="NCBI Taxonomy" id="8319"/>
    <lineage>
        <taxon>Eukaryota</taxon>
        <taxon>Metazoa</taxon>
        <taxon>Chordata</taxon>
        <taxon>Craniata</taxon>
        <taxon>Vertebrata</taxon>
        <taxon>Euteleostomi</taxon>
        <taxon>Amphibia</taxon>
        <taxon>Batrachia</taxon>
        <taxon>Caudata</taxon>
        <taxon>Salamandroidea</taxon>
        <taxon>Salamandridae</taxon>
        <taxon>Pleurodelinae</taxon>
        <taxon>Pleurodeles</taxon>
    </lineage>
</organism>
<accession>A0AAV7WAL2</accession>
<protein>
    <recommendedName>
        <fullName evidence="3">Secreted protein</fullName>
    </recommendedName>
</protein>
<evidence type="ECO:0000313" key="2">
    <source>
        <dbReference type="Proteomes" id="UP001066276"/>
    </source>
</evidence>
<proteinExistence type="predicted"/>
<dbReference type="Proteomes" id="UP001066276">
    <property type="component" value="Chromosome 1_2"/>
</dbReference>